<evidence type="ECO:0000256" key="1">
    <source>
        <dbReference type="SAM" id="MobiDB-lite"/>
    </source>
</evidence>
<dbReference type="Proteomes" id="UP000245765">
    <property type="component" value="Unassembled WGS sequence"/>
</dbReference>
<sequence>MRQPAMLHLTGRRMWERCDHDATRIEGMPARVTLATAVSVAGDGGAVNFGAWRAAMGAAVVVECPPDLCEGSAVLLADPRRGLFVLRDGKWSAFAMPGQPPPQPSPASRERESGRPEFPSPASRGRVAERSEAGWGAGGAPLDFAPSAPPAPSAAPRALSRDLHGRLWLLDDAPPAVRLLGRDFRVSARIPLPADANPIAIGCTNWGVIVADGASPRLFLHPWGGAWIGVTLPAAPRAIAADPRFATAVVMLDGLRVAILNGPAAPAIHRLPAIAKPLHALMTASDRVLIADVAGTPGAQQPTRFTEYLLTESGPEAEGGFAVRGFDGRAIWTGADGRVMASTATGARALYAQEPRFATDGVVETFALDSGVFACVWHRIFLDACVPPGTQIEVEARTADTLPPQALQRAPRPPADRSEPVPEDRAWPPLGSLTPEEQIGWSALGILDKRPAYADTPLPPFSTAIPSEDPLHDARGSANPPPEGMVTLEGVIKAPPGRWLWLRLRLTGTERRAPALFALRATCPRPSLMDLLPAYWRGDPLSADATDRSLALFEGFVTETDARISALRHLLSATTTPREALEWLASFVALVFDTRVDEDVRRSLLNEAMTLWRQRGTIPGLTRLLSILARAPVQIIEGFRLRRESTAVLGTADWGVLGPGLQIGDDEGPETAPTEPWEQQLALKHVGLTLRRAAIRAEGGTPCPEADPPDPLEADALIRFHRRFAHRFTVVVPACRTDDLAAVLDLATETHKPAHTIHDFCWLDAGFRLGAGSLVGIARIGQRPGFAPAILEAPLGGGRTIGRALPEDRHRLGATPLTQHRTRWP</sequence>
<dbReference type="OrthoDB" id="9792285at2"/>
<dbReference type="Pfam" id="PF09684">
    <property type="entry name" value="Tail_P2_I"/>
    <property type="match status" value="1"/>
</dbReference>
<reference evidence="3" key="1">
    <citation type="submission" date="2018-05" db="EMBL/GenBank/DDBJ databases">
        <authorList>
            <person name="Du Z."/>
            <person name="Wang X."/>
        </authorList>
    </citation>
    <scope>NUCLEOTIDE SEQUENCE [LARGE SCALE GENOMIC DNA]</scope>
    <source>
        <strain evidence="3">CQN31</strain>
    </source>
</reference>
<gene>
    <name evidence="2" type="ORF">DFH01_12310</name>
</gene>
<evidence type="ECO:0008006" key="4">
    <source>
        <dbReference type="Google" id="ProtNLM"/>
    </source>
</evidence>
<feature type="compositionally biased region" description="Basic and acidic residues" evidence="1">
    <location>
        <begin position="414"/>
        <end position="426"/>
    </location>
</feature>
<dbReference type="InterPro" id="IPR011748">
    <property type="entry name" value="Unchr_phage_tail-like"/>
</dbReference>
<evidence type="ECO:0000313" key="2">
    <source>
        <dbReference type="EMBL" id="PWS37597.1"/>
    </source>
</evidence>
<dbReference type="InterPro" id="IPR006521">
    <property type="entry name" value="Tail_protein_I"/>
</dbReference>
<organism evidence="2 3">
    <name type="scientific">Falsiroseomonas bella</name>
    <dbReference type="NCBI Taxonomy" id="2184016"/>
    <lineage>
        <taxon>Bacteria</taxon>
        <taxon>Pseudomonadati</taxon>
        <taxon>Pseudomonadota</taxon>
        <taxon>Alphaproteobacteria</taxon>
        <taxon>Acetobacterales</taxon>
        <taxon>Roseomonadaceae</taxon>
        <taxon>Falsiroseomonas</taxon>
    </lineage>
</organism>
<dbReference type="EMBL" id="QGNA01000002">
    <property type="protein sequence ID" value="PWS37597.1"/>
    <property type="molecule type" value="Genomic_DNA"/>
</dbReference>
<dbReference type="AlphaFoldDB" id="A0A317FHS3"/>
<feature type="region of interest" description="Disordered" evidence="1">
    <location>
        <begin position="94"/>
        <end position="157"/>
    </location>
</feature>
<protein>
    <recommendedName>
        <fullName evidence="4">Phage tail protein</fullName>
    </recommendedName>
</protein>
<evidence type="ECO:0000313" key="3">
    <source>
        <dbReference type="Proteomes" id="UP000245765"/>
    </source>
</evidence>
<accession>A0A317FHS3</accession>
<dbReference type="RefSeq" id="WP_109870705.1">
    <property type="nucleotide sequence ID" value="NZ_QGNA01000002.1"/>
</dbReference>
<feature type="region of interest" description="Disordered" evidence="1">
    <location>
        <begin position="397"/>
        <end position="432"/>
    </location>
</feature>
<keyword evidence="3" id="KW-1185">Reference proteome</keyword>
<proteinExistence type="predicted"/>
<name>A0A317FHS3_9PROT</name>
<dbReference type="NCBIfam" id="TIGR02242">
    <property type="entry name" value="tail_TIGR02242"/>
    <property type="match status" value="1"/>
</dbReference>
<comment type="caution">
    <text evidence="2">The sequence shown here is derived from an EMBL/GenBank/DDBJ whole genome shotgun (WGS) entry which is preliminary data.</text>
</comment>